<comment type="caution">
    <text evidence="1">The sequence shown here is derived from an EMBL/GenBank/DDBJ whole genome shotgun (WGS) entry which is preliminary data.</text>
</comment>
<sequence length="203" mass="21971">MKKTLFVASVATILASGGFIYHSYADGNSIAQAQATTSSVVTNQEAQSSQAVNNDATVNQDTQLEGTVDLSTVSANEIFIPKSVPDISSVTKSNALLTEGEIYARKTDIGLQLRTFYNTQSGSEILFTQVPATLTDEETIASLENSYHLEQVQVTKINDYTAAYVDGENRKVVHLMTSDHFYTASTITGTLDDVMNVIGQIKE</sequence>
<accession>A0ABR8SYK7</accession>
<dbReference type="RefSeq" id="WP_191799804.1">
    <property type="nucleotide sequence ID" value="NZ_JACSQL010000003.1"/>
</dbReference>
<dbReference type="EMBL" id="JACSQL010000003">
    <property type="protein sequence ID" value="MBD7968582.1"/>
    <property type="molecule type" value="Genomic_DNA"/>
</dbReference>
<proteinExistence type="predicted"/>
<evidence type="ECO:0008006" key="3">
    <source>
        <dbReference type="Google" id="ProtNLM"/>
    </source>
</evidence>
<organism evidence="1 2">
    <name type="scientific">Paenibacillus gallinarum</name>
    <dbReference type="NCBI Taxonomy" id="2762232"/>
    <lineage>
        <taxon>Bacteria</taxon>
        <taxon>Bacillati</taxon>
        <taxon>Bacillota</taxon>
        <taxon>Bacilli</taxon>
        <taxon>Bacillales</taxon>
        <taxon>Paenibacillaceae</taxon>
        <taxon>Paenibacillus</taxon>
    </lineage>
</organism>
<evidence type="ECO:0000313" key="1">
    <source>
        <dbReference type="EMBL" id="MBD7968582.1"/>
    </source>
</evidence>
<name>A0ABR8SYK7_9BACL</name>
<evidence type="ECO:0000313" key="2">
    <source>
        <dbReference type="Proteomes" id="UP000608071"/>
    </source>
</evidence>
<protein>
    <recommendedName>
        <fullName evidence="3">DUF4367 domain-containing protein</fullName>
    </recommendedName>
</protein>
<gene>
    <name evidence="1" type="ORF">H9647_10930</name>
</gene>
<reference evidence="1 2" key="1">
    <citation type="submission" date="2020-08" db="EMBL/GenBank/DDBJ databases">
        <title>A Genomic Blueprint of the Chicken Gut Microbiome.</title>
        <authorList>
            <person name="Gilroy R."/>
            <person name="Ravi A."/>
            <person name="Getino M."/>
            <person name="Pursley I."/>
            <person name="Horton D.L."/>
            <person name="Alikhan N.-F."/>
            <person name="Baker D."/>
            <person name="Gharbi K."/>
            <person name="Hall N."/>
            <person name="Watson M."/>
            <person name="Adriaenssens E.M."/>
            <person name="Foster-Nyarko E."/>
            <person name="Jarju S."/>
            <person name="Secka A."/>
            <person name="Antonio M."/>
            <person name="Oren A."/>
            <person name="Chaudhuri R."/>
            <person name="La Ragione R.M."/>
            <person name="Hildebrand F."/>
            <person name="Pallen M.J."/>
        </authorList>
    </citation>
    <scope>NUCLEOTIDE SEQUENCE [LARGE SCALE GENOMIC DNA]</scope>
    <source>
        <strain evidence="1 2">Sa2BVA9</strain>
    </source>
</reference>
<dbReference type="Proteomes" id="UP000608071">
    <property type="component" value="Unassembled WGS sequence"/>
</dbReference>
<keyword evidence="2" id="KW-1185">Reference proteome</keyword>